<dbReference type="SUPFAM" id="SSF46689">
    <property type="entry name" value="Homeodomain-like"/>
    <property type="match status" value="1"/>
</dbReference>
<feature type="domain" description="HTH tetR-type" evidence="5">
    <location>
        <begin position="6"/>
        <end position="65"/>
    </location>
</feature>
<evidence type="ECO:0000256" key="1">
    <source>
        <dbReference type="ARBA" id="ARBA00023015"/>
    </source>
</evidence>
<dbReference type="InterPro" id="IPR049445">
    <property type="entry name" value="TetR_SbtR-like_C"/>
</dbReference>
<dbReference type="Gene3D" id="1.10.357.10">
    <property type="entry name" value="Tetracycline Repressor, domain 2"/>
    <property type="match status" value="1"/>
</dbReference>
<dbReference type="GO" id="GO:0000976">
    <property type="term" value="F:transcription cis-regulatory region binding"/>
    <property type="evidence" value="ECO:0007669"/>
    <property type="project" value="TreeGrafter"/>
</dbReference>
<name>A0A263D0N3_9PSEU</name>
<dbReference type="SUPFAM" id="SSF48498">
    <property type="entry name" value="Tetracyclin repressor-like, C-terminal domain"/>
    <property type="match status" value="1"/>
</dbReference>
<evidence type="ECO:0000313" key="7">
    <source>
        <dbReference type="Proteomes" id="UP000242444"/>
    </source>
</evidence>
<evidence type="ECO:0000256" key="3">
    <source>
        <dbReference type="ARBA" id="ARBA00023163"/>
    </source>
</evidence>
<dbReference type="Pfam" id="PF00440">
    <property type="entry name" value="TetR_N"/>
    <property type="match status" value="1"/>
</dbReference>
<dbReference type="AlphaFoldDB" id="A0A263D0N3"/>
<comment type="caution">
    <text evidence="6">The sequence shown here is derived from an EMBL/GenBank/DDBJ whole genome shotgun (WGS) entry which is preliminary data.</text>
</comment>
<dbReference type="PANTHER" id="PTHR30055:SF234">
    <property type="entry name" value="HTH-TYPE TRANSCRIPTIONAL REGULATOR BETI"/>
    <property type="match status" value="1"/>
</dbReference>
<evidence type="ECO:0000256" key="2">
    <source>
        <dbReference type="ARBA" id="ARBA00023125"/>
    </source>
</evidence>
<dbReference type="InterPro" id="IPR050109">
    <property type="entry name" value="HTH-type_TetR-like_transc_reg"/>
</dbReference>
<dbReference type="PANTHER" id="PTHR30055">
    <property type="entry name" value="HTH-TYPE TRANSCRIPTIONAL REGULATOR RUTR"/>
    <property type="match status" value="1"/>
</dbReference>
<dbReference type="InterPro" id="IPR001647">
    <property type="entry name" value="HTH_TetR"/>
</dbReference>
<keyword evidence="3" id="KW-0804">Transcription</keyword>
<evidence type="ECO:0000256" key="4">
    <source>
        <dbReference type="PROSITE-ProRule" id="PRU00335"/>
    </source>
</evidence>
<dbReference type="InterPro" id="IPR036271">
    <property type="entry name" value="Tet_transcr_reg_TetR-rel_C_sf"/>
</dbReference>
<dbReference type="PRINTS" id="PR00455">
    <property type="entry name" value="HTHTETR"/>
</dbReference>
<dbReference type="Proteomes" id="UP000242444">
    <property type="component" value="Unassembled WGS sequence"/>
</dbReference>
<gene>
    <name evidence="6" type="ORF">CFN78_22105</name>
</gene>
<evidence type="ECO:0000313" key="6">
    <source>
        <dbReference type="EMBL" id="OZM71197.1"/>
    </source>
</evidence>
<protein>
    <submittedName>
        <fullName evidence="6">TetR family transcriptional regulator</fullName>
    </submittedName>
</protein>
<evidence type="ECO:0000259" key="5">
    <source>
        <dbReference type="PROSITE" id="PS50977"/>
    </source>
</evidence>
<proteinExistence type="predicted"/>
<feature type="DNA-binding region" description="H-T-H motif" evidence="4">
    <location>
        <begin position="28"/>
        <end position="47"/>
    </location>
</feature>
<keyword evidence="2 4" id="KW-0238">DNA-binding</keyword>
<organism evidence="6 7">
    <name type="scientific">Amycolatopsis antarctica</name>
    <dbReference type="NCBI Taxonomy" id="1854586"/>
    <lineage>
        <taxon>Bacteria</taxon>
        <taxon>Bacillati</taxon>
        <taxon>Actinomycetota</taxon>
        <taxon>Actinomycetes</taxon>
        <taxon>Pseudonocardiales</taxon>
        <taxon>Pseudonocardiaceae</taxon>
        <taxon>Amycolatopsis</taxon>
    </lineage>
</organism>
<dbReference type="EMBL" id="NKYE01000015">
    <property type="protein sequence ID" value="OZM71197.1"/>
    <property type="molecule type" value="Genomic_DNA"/>
</dbReference>
<dbReference type="Pfam" id="PF21597">
    <property type="entry name" value="TetR_C_43"/>
    <property type="match status" value="1"/>
</dbReference>
<dbReference type="PROSITE" id="PS50977">
    <property type="entry name" value="HTH_TETR_2"/>
    <property type="match status" value="1"/>
</dbReference>
<keyword evidence="1" id="KW-0805">Transcription regulation</keyword>
<dbReference type="InterPro" id="IPR009057">
    <property type="entry name" value="Homeodomain-like_sf"/>
</dbReference>
<reference evidence="6 7" key="1">
    <citation type="submission" date="2017-07" db="EMBL/GenBank/DDBJ databases">
        <title>Amycolatopsis antarcticus sp. nov., isolated from the surface of an Antarcticus brown macroalga.</title>
        <authorList>
            <person name="Wang J."/>
            <person name="Leiva S."/>
            <person name="Huang J."/>
            <person name="Huang Y."/>
        </authorList>
    </citation>
    <scope>NUCLEOTIDE SEQUENCE [LARGE SCALE GENOMIC DNA]</scope>
    <source>
        <strain evidence="6 7">AU-G6</strain>
    </source>
</reference>
<sequence>MRADAARNYERIVVAAGRAFEEIGPTATLDEVARRAGVGVATVYRRFRNREQVVRAVFDHLMTVEIQPAIATGTGDPLRDLVASLEATVDVLAGRRVILALARETDAVDVGSLHRYLRSMDRLLGRAVEAGHVRPEAEVRDLAAIVVMTLATVHACDPGGADRRRYLALLVAGLRPAPEPLPAPSVHGLRGA</sequence>
<dbReference type="OrthoDB" id="9795011at2"/>
<keyword evidence="7" id="KW-1185">Reference proteome</keyword>
<accession>A0A263D0N3</accession>
<dbReference type="InParanoid" id="A0A263D0N3"/>
<dbReference type="GO" id="GO:0003700">
    <property type="term" value="F:DNA-binding transcription factor activity"/>
    <property type="evidence" value="ECO:0007669"/>
    <property type="project" value="TreeGrafter"/>
</dbReference>